<comment type="caution">
    <text evidence="3">The sequence shown here is derived from an EMBL/GenBank/DDBJ whole genome shotgun (WGS) entry which is preliminary data.</text>
</comment>
<dbReference type="Proteomes" id="UP001373714">
    <property type="component" value="Unassembled WGS sequence"/>
</dbReference>
<proteinExistence type="predicted"/>
<keyword evidence="4" id="KW-1185">Reference proteome</keyword>
<dbReference type="Pfam" id="PF00646">
    <property type="entry name" value="F-box"/>
    <property type="match status" value="1"/>
</dbReference>
<dbReference type="Gene3D" id="1.20.1280.50">
    <property type="match status" value="1"/>
</dbReference>
<evidence type="ECO:0000313" key="3">
    <source>
        <dbReference type="EMBL" id="KAK6360952.1"/>
    </source>
</evidence>
<reference evidence="3 4" key="1">
    <citation type="submission" date="2019-10" db="EMBL/GenBank/DDBJ databases">
        <authorList>
            <person name="Palmer J.M."/>
        </authorList>
    </citation>
    <scope>NUCLEOTIDE SEQUENCE [LARGE SCALE GENOMIC DNA]</scope>
    <source>
        <strain evidence="3 4">TWF730</strain>
    </source>
</reference>
<evidence type="ECO:0000259" key="2">
    <source>
        <dbReference type="Pfam" id="PF00646"/>
    </source>
</evidence>
<name>A0AAV9VJI9_9PEZI</name>
<dbReference type="SUPFAM" id="SSF81383">
    <property type="entry name" value="F-box domain"/>
    <property type="match status" value="1"/>
</dbReference>
<protein>
    <recommendedName>
        <fullName evidence="2">F-box domain-containing protein</fullName>
    </recommendedName>
</protein>
<evidence type="ECO:0000313" key="4">
    <source>
        <dbReference type="Proteomes" id="UP001373714"/>
    </source>
</evidence>
<feature type="region of interest" description="Disordered" evidence="1">
    <location>
        <begin position="314"/>
        <end position="335"/>
    </location>
</feature>
<dbReference type="InterPro" id="IPR001810">
    <property type="entry name" value="F-box_dom"/>
</dbReference>
<dbReference type="AlphaFoldDB" id="A0AAV9VJI9"/>
<feature type="domain" description="F-box" evidence="2">
    <location>
        <begin position="27"/>
        <end position="63"/>
    </location>
</feature>
<accession>A0AAV9VJI9</accession>
<gene>
    <name evidence="3" type="ORF">TWF730_007067</name>
</gene>
<evidence type="ECO:0000256" key="1">
    <source>
        <dbReference type="SAM" id="MobiDB-lite"/>
    </source>
</evidence>
<feature type="region of interest" description="Disordered" evidence="1">
    <location>
        <begin position="73"/>
        <end position="96"/>
    </location>
</feature>
<dbReference type="InterPro" id="IPR036047">
    <property type="entry name" value="F-box-like_dom_sf"/>
</dbReference>
<sequence>MAEPKEAVSEPEFQTCLPPSSDIFRIPEILTHILSHVPPVQLITGARLVCKTWKDEIETDPILRWRCWVPSRPKNVPSTPTPEKPENNSPDQLQLPTPKRLKALDGISLPPPSIRSEYTNAACKCRSSSSPMCTVHTYTDLFEVHPVAIHFLQLFWRRFMRLPFSKAQEITGVDSRDALMDELVALIKPKLKEFETAVLVEPPSGIRLNTSNRLIRPENLSAVVTLYCGIEFESLIETKLYDNGTTTIPFCQSSRTSRRRMLSVKDLVYNVMHRSLFGDVDLNEVRKRREVADHNDSYFPDHYSVIMQIEGKEDKSSIAPKNGAEGKEGSNAYGGMQDTEVEITLALYEPYDILSIETRKMAESTSSVKFRSIARYSSHLEPRSWNKPFIPRKTPWRVWARDKRPKKGEQLPEYSVVYDYYQENKAQNVLLPLGVGT</sequence>
<dbReference type="EMBL" id="JAVHNS010000003">
    <property type="protein sequence ID" value="KAK6360952.1"/>
    <property type="molecule type" value="Genomic_DNA"/>
</dbReference>
<organism evidence="3 4">
    <name type="scientific">Orbilia blumenaviensis</name>
    <dbReference type="NCBI Taxonomy" id="1796055"/>
    <lineage>
        <taxon>Eukaryota</taxon>
        <taxon>Fungi</taxon>
        <taxon>Dikarya</taxon>
        <taxon>Ascomycota</taxon>
        <taxon>Pezizomycotina</taxon>
        <taxon>Orbiliomycetes</taxon>
        <taxon>Orbiliales</taxon>
        <taxon>Orbiliaceae</taxon>
        <taxon>Orbilia</taxon>
    </lineage>
</organism>